<keyword evidence="1" id="KW-1133">Transmembrane helix</keyword>
<feature type="transmembrane region" description="Helical" evidence="1">
    <location>
        <begin position="45"/>
        <end position="65"/>
    </location>
</feature>
<evidence type="ECO:0000256" key="1">
    <source>
        <dbReference type="SAM" id="Phobius"/>
    </source>
</evidence>
<keyword evidence="1" id="KW-0472">Membrane</keyword>
<protein>
    <submittedName>
        <fullName evidence="2">Uncharacterized protein</fullName>
    </submittedName>
</protein>
<name>A0A6J5KL04_9CAUD</name>
<reference evidence="2" key="1">
    <citation type="submission" date="2020-04" db="EMBL/GenBank/DDBJ databases">
        <authorList>
            <person name="Chiriac C."/>
            <person name="Salcher M."/>
            <person name="Ghai R."/>
            <person name="Kavagutti S V."/>
        </authorList>
    </citation>
    <scope>NUCLEOTIDE SEQUENCE</scope>
</reference>
<dbReference type="EMBL" id="LR796155">
    <property type="protein sequence ID" value="CAB4121782.1"/>
    <property type="molecule type" value="Genomic_DNA"/>
</dbReference>
<organism evidence="2">
    <name type="scientific">uncultured Caudovirales phage</name>
    <dbReference type="NCBI Taxonomy" id="2100421"/>
    <lineage>
        <taxon>Viruses</taxon>
        <taxon>Duplodnaviria</taxon>
        <taxon>Heunggongvirae</taxon>
        <taxon>Uroviricota</taxon>
        <taxon>Caudoviricetes</taxon>
        <taxon>Peduoviridae</taxon>
        <taxon>Maltschvirus</taxon>
        <taxon>Maltschvirus maltsch</taxon>
    </lineage>
</organism>
<gene>
    <name evidence="2" type="ORF">UFOVP16_5</name>
</gene>
<sequence>MRLADLVTGKDNKTHDLGRWSWLGSFVSVIGGAAWNAAHGAVIDIMVLAQALGVIVAAHGAALWAKKETEPSDTDGKP</sequence>
<feature type="transmembrane region" description="Helical" evidence="1">
    <location>
        <begin position="20"/>
        <end position="38"/>
    </location>
</feature>
<keyword evidence="1" id="KW-0812">Transmembrane</keyword>
<evidence type="ECO:0000313" key="2">
    <source>
        <dbReference type="EMBL" id="CAB4121782.1"/>
    </source>
</evidence>
<proteinExistence type="predicted"/>
<accession>A0A6J5KL04</accession>